<proteinExistence type="predicted"/>
<comment type="caution">
    <text evidence="1">The sequence shown here is derived from an EMBL/GenBank/DDBJ whole genome shotgun (WGS) entry which is preliminary data.</text>
</comment>
<dbReference type="Gene3D" id="3.30.70.100">
    <property type="match status" value="1"/>
</dbReference>
<dbReference type="CDD" id="cd00371">
    <property type="entry name" value="HMA"/>
    <property type="match status" value="1"/>
</dbReference>
<dbReference type="InterPro" id="IPR036163">
    <property type="entry name" value="HMA_dom_sf"/>
</dbReference>
<protein>
    <submittedName>
        <fullName evidence="1">Signal peptide-domain containing protein</fullName>
    </submittedName>
</protein>
<keyword evidence="2" id="KW-1185">Reference proteome</keyword>
<name>M5U8D6_9BACT</name>
<dbReference type="InterPro" id="IPR006121">
    <property type="entry name" value="HMA_dom"/>
</dbReference>
<dbReference type="RefSeq" id="WP_008682997.1">
    <property type="nucleotide sequence ID" value="NZ_ANOH01000297.1"/>
</dbReference>
<organism evidence="1 2">
    <name type="scientific">Rhodopirellula sallentina SM41</name>
    <dbReference type="NCBI Taxonomy" id="1263870"/>
    <lineage>
        <taxon>Bacteria</taxon>
        <taxon>Pseudomonadati</taxon>
        <taxon>Planctomycetota</taxon>
        <taxon>Planctomycetia</taxon>
        <taxon>Pirellulales</taxon>
        <taxon>Pirellulaceae</taxon>
        <taxon>Rhodopirellula</taxon>
    </lineage>
</organism>
<dbReference type="GO" id="GO:0046872">
    <property type="term" value="F:metal ion binding"/>
    <property type="evidence" value="ECO:0007669"/>
    <property type="project" value="InterPro"/>
</dbReference>
<dbReference type="EMBL" id="ANOH01000297">
    <property type="protein sequence ID" value="EMI54136.1"/>
    <property type="molecule type" value="Genomic_DNA"/>
</dbReference>
<dbReference type="AlphaFoldDB" id="M5U8D6"/>
<reference evidence="1 2" key="1">
    <citation type="journal article" date="2013" name="Mar. Genomics">
        <title>Expression of sulfatases in Rhodopirellula baltica and the diversity of sulfatases in the genus Rhodopirellula.</title>
        <authorList>
            <person name="Wegner C.E."/>
            <person name="Richter-Heitmann T."/>
            <person name="Klindworth A."/>
            <person name="Klockow C."/>
            <person name="Richter M."/>
            <person name="Achstetter T."/>
            <person name="Glockner F.O."/>
            <person name="Harder J."/>
        </authorList>
    </citation>
    <scope>NUCLEOTIDE SEQUENCE [LARGE SCALE GENOMIC DNA]</scope>
    <source>
        <strain evidence="1 2">SM41</strain>
    </source>
</reference>
<gene>
    <name evidence="1" type="ORF">RSSM_04423</name>
</gene>
<evidence type="ECO:0000313" key="2">
    <source>
        <dbReference type="Proteomes" id="UP000011885"/>
    </source>
</evidence>
<dbReference type="Proteomes" id="UP000011885">
    <property type="component" value="Unassembled WGS sequence"/>
</dbReference>
<dbReference type="PATRIC" id="fig|1263870.3.peg.4679"/>
<evidence type="ECO:0000313" key="1">
    <source>
        <dbReference type="EMBL" id="EMI54136.1"/>
    </source>
</evidence>
<dbReference type="OrthoDB" id="291224at2"/>
<accession>M5U8D6</accession>
<dbReference type="SUPFAM" id="SSF55008">
    <property type="entry name" value="HMA, heavy metal-associated domain"/>
    <property type="match status" value="1"/>
</dbReference>
<sequence length="127" mass="13405">MKSVVYAVAGIAALGIMIALIASPPDVQPTTAEASATLASAEESVMSEPGTLTLEVPGMHCQFACYPHVKETLEKAEGVDEVELVEQPDPNVLTVKKVIVKYDSGFDIDAALASLQQEGFSNATRIQ</sequence>